<dbReference type="EMBL" id="JAINUF010000010">
    <property type="protein sequence ID" value="KAJ8348481.1"/>
    <property type="molecule type" value="Genomic_DNA"/>
</dbReference>
<dbReference type="Proteomes" id="UP001152622">
    <property type="component" value="Chromosome 10"/>
</dbReference>
<protein>
    <submittedName>
        <fullName evidence="2">Uncharacterized protein</fullName>
    </submittedName>
</protein>
<sequence length="75" mass="7611">MVTGQSWREASASALSPARAAARRCPAAPDPPVSASRAPLITGTPPALQKEPVSRGGKAFATRVSAAEPPCCVQV</sequence>
<comment type="caution">
    <text evidence="2">The sequence shown here is derived from an EMBL/GenBank/DDBJ whole genome shotgun (WGS) entry which is preliminary data.</text>
</comment>
<evidence type="ECO:0000313" key="3">
    <source>
        <dbReference type="Proteomes" id="UP001152622"/>
    </source>
</evidence>
<feature type="region of interest" description="Disordered" evidence="1">
    <location>
        <begin position="1"/>
        <end position="75"/>
    </location>
</feature>
<accession>A0A9Q1IQK1</accession>
<evidence type="ECO:0000256" key="1">
    <source>
        <dbReference type="SAM" id="MobiDB-lite"/>
    </source>
</evidence>
<dbReference type="AlphaFoldDB" id="A0A9Q1IQK1"/>
<gene>
    <name evidence="2" type="ORF">SKAU_G00270700</name>
</gene>
<proteinExistence type="predicted"/>
<evidence type="ECO:0000313" key="2">
    <source>
        <dbReference type="EMBL" id="KAJ8348481.1"/>
    </source>
</evidence>
<feature type="compositionally biased region" description="Low complexity" evidence="1">
    <location>
        <begin position="10"/>
        <end position="27"/>
    </location>
</feature>
<reference evidence="2" key="1">
    <citation type="journal article" date="2023" name="Science">
        <title>Genome structures resolve the early diversification of teleost fishes.</title>
        <authorList>
            <person name="Parey E."/>
            <person name="Louis A."/>
            <person name="Montfort J."/>
            <person name="Bouchez O."/>
            <person name="Roques C."/>
            <person name="Iampietro C."/>
            <person name="Lluch J."/>
            <person name="Castinel A."/>
            <person name="Donnadieu C."/>
            <person name="Desvignes T."/>
            <person name="Floi Bucao C."/>
            <person name="Jouanno E."/>
            <person name="Wen M."/>
            <person name="Mejri S."/>
            <person name="Dirks R."/>
            <person name="Jansen H."/>
            <person name="Henkel C."/>
            <person name="Chen W.J."/>
            <person name="Zahm M."/>
            <person name="Cabau C."/>
            <person name="Klopp C."/>
            <person name="Thompson A.W."/>
            <person name="Robinson-Rechavi M."/>
            <person name="Braasch I."/>
            <person name="Lecointre G."/>
            <person name="Bobe J."/>
            <person name="Postlethwait J.H."/>
            <person name="Berthelot C."/>
            <person name="Roest Crollius H."/>
            <person name="Guiguen Y."/>
        </authorList>
    </citation>
    <scope>NUCLEOTIDE SEQUENCE</scope>
    <source>
        <strain evidence="2">WJC10195</strain>
    </source>
</reference>
<organism evidence="2 3">
    <name type="scientific">Synaphobranchus kaupii</name>
    <name type="common">Kaup's arrowtooth eel</name>
    <dbReference type="NCBI Taxonomy" id="118154"/>
    <lineage>
        <taxon>Eukaryota</taxon>
        <taxon>Metazoa</taxon>
        <taxon>Chordata</taxon>
        <taxon>Craniata</taxon>
        <taxon>Vertebrata</taxon>
        <taxon>Euteleostomi</taxon>
        <taxon>Actinopterygii</taxon>
        <taxon>Neopterygii</taxon>
        <taxon>Teleostei</taxon>
        <taxon>Anguilliformes</taxon>
        <taxon>Synaphobranchidae</taxon>
        <taxon>Synaphobranchus</taxon>
    </lineage>
</organism>
<name>A0A9Q1IQK1_SYNKA</name>
<keyword evidence="3" id="KW-1185">Reference proteome</keyword>